<reference evidence="1" key="1">
    <citation type="submission" date="2011-05" db="EMBL/GenBank/DDBJ databases">
        <title>Complete sequence of chromosome of Methanothermococcus okinawensis IH1.</title>
        <authorList>
            <consortium name="US DOE Joint Genome Institute"/>
            <person name="Lucas S."/>
            <person name="Han J."/>
            <person name="Lapidus A."/>
            <person name="Cheng J.-F."/>
            <person name="Goodwin L."/>
            <person name="Pitluck S."/>
            <person name="Peters L."/>
            <person name="Mikhailova N."/>
            <person name="Held B."/>
            <person name="Han C."/>
            <person name="Tapia R."/>
            <person name="Land M."/>
            <person name="Hauser L."/>
            <person name="Kyrpides N."/>
            <person name="Ivanova N."/>
            <person name="Pagani I."/>
            <person name="Sieprawska-Lupa M."/>
            <person name="Takai K."/>
            <person name="Miyazaki J."/>
            <person name="Whitman W."/>
            <person name="Woyke T."/>
        </authorList>
    </citation>
    <scope>NUCLEOTIDE SEQUENCE [LARGE SCALE GENOMIC DNA]</scope>
    <source>
        <strain evidence="1">IH1</strain>
    </source>
</reference>
<dbReference type="RefSeq" id="WP_013866594.1">
    <property type="nucleotide sequence ID" value="NC_015636.1"/>
</dbReference>
<sequence>MVKDVDLLDNELCKWTIIDLDELKTKKVQCKNCGYVFNCVGKRILCPKCKTIFEVKNR</sequence>
<evidence type="ECO:0000313" key="1">
    <source>
        <dbReference type="EMBL" id="AEH06408.1"/>
    </source>
</evidence>
<keyword evidence="2" id="KW-1185">Reference proteome</keyword>
<proteinExistence type="predicted"/>
<protein>
    <submittedName>
        <fullName evidence="1">Uncharacterized protein</fullName>
    </submittedName>
</protein>
<dbReference type="eggNOG" id="arCOG04838">
    <property type="taxonomic scope" value="Archaea"/>
</dbReference>
<organism evidence="1 2">
    <name type="scientific">Methanothermococcus okinawensis (strain DSM 14208 / JCM 11175 / IH1)</name>
    <dbReference type="NCBI Taxonomy" id="647113"/>
    <lineage>
        <taxon>Archaea</taxon>
        <taxon>Methanobacteriati</taxon>
        <taxon>Methanobacteriota</taxon>
        <taxon>Methanomada group</taxon>
        <taxon>Methanococci</taxon>
        <taxon>Methanococcales</taxon>
        <taxon>Methanococcaceae</taxon>
        <taxon>Methanothermococcus</taxon>
    </lineage>
</organism>
<dbReference type="EMBL" id="CP002792">
    <property type="protein sequence ID" value="AEH06408.1"/>
    <property type="molecule type" value="Genomic_DNA"/>
</dbReference>
<dbReference type="HOGENOM" id="CLU_212436_0_0_2"/>
<dbReference type="AlphaFoldDB" id="F8AKR8"/>
<dbReference type="Proteomes" id="UP000009296">
    <property type="component" value="Chromosome"/>
</dbReference>
<dbReference type="GeneID" id="60552894"/>
<evidence type="ECO:0000313" key="2">
    <source>
        <dbReference type="Proteomes" id="UP000009296"/>
    </source>
</evidence>
<accession>F8AKR8</accession>
<dbReference type="OrthoDB" id="102288at2157"/>
<gene>
    <name evidence="1" type="ordered locus">Metok_0424</name>
</gene>
<dbReference type="KEGG" id="mok:Metok_0424"/>
<name>F8AKR8_METOI</name>